<feature type="transmembrane region" description="Helical" evidence="9">
    <location>
        <begin position="144"/>
        <end position="167"/>
    </location>
</feature>
<dbReference type="RefSeq" id="WP_143030391.1">
    <property type="nucleotide sequence ID" value="NZ_FNBT01000004.1"/>
</dbReference>
<reference evidence="13" key="1">
    <citation type="submission" date="2016-10" db="EMBL/GenBank/DDBJ databases">
        <authorList>
            <person name="Varghese N."/>
            <person name="Submissions S."/>
        </authorList>
    </citation>
    <scope>NUCLEOTIDE SEQUENCE [LARGE SCALE GENOMIC DNA]</scope>
    <source>
        <strain evidence="13">DSM 44268</strain>
    </source>
</reference>
<evidence type="ECO:0000256" key="2">
    <source>
        <dbReference type="ARBA" id="ARBA00022475"/>
    </source>
</evidence>
<keyword evidence="7 9" id="KW-1133">Transmembrane helix</keyword>
<feature type="transmembrane region" description="Helical" evidence="9">
    <location>
        <begin position="20"/>
        <end position="43"/>
    </location>
</feature>
<dbReference type="PANTHER" id="PTHR33695:SF1">
    <property type="entry name" value="LIPOPROTEIN SIGNAL PEPTIDASE"/>
    <property type="match status" value="1"/>
</dbReference>
<evidence type="ECO:0000256" key="4">
    <source>
        <dbReference type="ARBA" id="ARBA00022692"/>
    </source>
</evidence>
<dbReference type="OrthoDB" id="4308908at2"/>
<comment type="function">
    <text evidence="9 10">This protein specifically catalyzes the removal of signal peptides from prolipoproteins.</text>
</comment>
<protein>
    <recommendedName>
        <fullName evidence="9">Lipoprotein signal peptidase</fullName>
        <ecNumber evidence="9">3.4.23.36</ecNumber>
    </recommendedName>
    <alternativeName>
        <fullName evidence="9">Prolipoprotein signal peptidase</fullName>
    </alternativeName>
    <alternativeName>
        <fullName evidence="9">Signal peptidase II</fullName>
        <shortName evidence="9">SPase II</shortName>
    </alternativeName>
</protein>
<feature type="active site" evidence="9">
    <location>
        <position position="133"/>
    </location>
</feature>
<evidence type="ECO:0000256" key="11">
    <source>
        <dbReference type="RuleBase" id="RU004181"/>
    </source>
</evidence>
<dbReference type="Proteomes" id="UP000199406">
    <property type="component" value="Unassembled WGS sequence"/>
</dbReference>
<comment type="subcellular location">
    <subcellularLocation>
        <location evidence="9">Cell membrane</location>
        <topology evidence="9">Multi-pass membrane protein</topology>
    </subcellularLocation>
</comment>
<evidence type="ECO:0000256" key="9">
    <source>
        <dbReference type="HAMAP-Rule" id="MF_00161"/>
    </source>
</evidence>
<evidence type="ECO:0000256" key="8">
    <source>
        <dbReference type="ARBA" id="ARBA00023136"/>
    </source>
</evidence>
<dbReference type="GO" id="GO:0006508">
    <property type="term" value="P:proteolysis"/>
    <property type="evidence" value="ECO:0007669"/>
    <property type="project" value="UniProtKB-KW"/>
</dbReference>
<evidence type="ECO:0000256" key="10">
    <source>
        <dbReference type="RuleBase" id="RU000594"/>
    </source>
</evidence>
<evidence type="ECO:0000313" key="13">
    <source>
        <dbReference type="Proteomes" id="UP000199406"/>
    </source>
</evidence>
<dbReference type="NCBIfam" id="TIGR00077">
    <property type="entry name" value="lspA"/>
    <property type="match status" value="1"/>
</dbReference>
<evidence type="ECO:0000256" key="1">
    <source>
        <dbReference type="ARBA" id="ARBA00006139"/>
    </source>
</evidence>
<comment type="pathway">
    <text evidence="9">Protein modification; lipoprotein biosynthesis (signal peptide cleavage).</text>
</comment>
<keyword evidence="3 9" id="KW-0645">Protease</keyword>
<sequence length="196" mass="20387">MTEQPDPAVGEPVRRPRTRLLLSLAAAVLLVDLVTKLVVVATIEPGEDIRVLGGALYLTHLRNTGAAFSFAEGFTIVFTLVALAVVVVIVRTARRLFSTGWAVTLGLVLGGAVGNLVDRVFRDPGFLRGGVVDFLSAFGPDGEMWPVFNVADSAIVCGGILGAVLALRGIDFDGSRAGADPAGSTGRGSRPVTMGE</sequence>
<dbReference type="PRINTS" id="PR00781">
    <property type="entry name" value="LIPOSIGPTASE"/>
</dbReference>
<dbReference type="PROSITE" id="PS00855">
    <property type="entry name" value="SPASE_II"/>
    <property type="match status" value="1"/>
</dbReference>
<dbReference type="InterPro" id="IPR001872">
    <property type="entry name" value="Peptidase_A8"/>
</dbReference>
<evidence type="ECO:0000256" key="5">
    <source>
        <dbReference type="ARBA" id="ARBA00022750"/>
    </source>
</evidence>
<dbReference type="Pfam" id="PF01252">
    <property type="entry name" value="Peptidase_A8"/>
    <property type="match status" value="1"/>
</dbReference>
<comment type="similarity">
    <text evidence="1 9 11">Belongs to the peptidase A8 family.</text>
</comment>
<accession>A0A1G7M371</accession>
<proteinExistence type="inferred from homology"/>
<dbReference type="UniPathway" id="UPA00665"/>
<dbReference type="EMBL" id="FNBT01000004">
    <property type="protein sequence ID" value="SDF56113.1"/>
    <property type="molecule type" value="Genomic_DNA"/>
</dbReference>
<feature type="transmembrane region" description="Helical" evidence="9">
    <location>
        <begin position="66"/>
        <end position="89"/>
    </location>
</feature>
<gene>
    <name evidence="9" type="primary">lspA</name>
    <name evidence="12" type="ORF">SAMN05660662_2651</name>
</gene>
<organism evidence="12 13">
    <name type="scientific">Blastococcus aurantiacus</name>
    <dbReference type="NCBI Taxonomy" id="1550231"/>
    <lineage>
        <taxon>Bacteria</taxon>
        <taxon>Bacillati</taxon>
        <taxon>Actinomycetota</taxon>
        <taxon>Actinomycetes</taxon>
        <taxon>Geodermatophilales</taxon>
        <taxon>Geodermatophilaceae</taxon>
        <taxon>Blastococcus</taxon>
    </lineage>
</organism>
<keyword evidence="2 9" id="KW-1003">Cell membrane</keyword>
<name>A0A1G7M371_9ACTN</name>
<feature type="transmembrane region" description="Helical" evidence="9">
    <location>
        <begin position="96"/>
        <end position="117"/>
    </location>
</feature>
<dbReference type="EC" id="3.4.23.36" evidence="9"/>
<evidence type="ECO:0000256" key="6">
    <source>
        <dbReference type="ARBA" id="ARBA00022801"/>
    </source>
</evidence>
<dbReference type="GO" id="GO:0005886">
    <property type="term" value="C:plasma membrane"/>
    <property type="evidence" value="ECO:0007669"/>
    <property type="project" value="UniProtKB-SubCell"/>
</dbReference>
<keyword evidence="4 9" id="KW-0812">Transmembrane</keyword>
<dbReference type="HAMAP" id="MF_00161">
    <property type="entry name" value="LspA"/>
    <property type="match status" value="1"/>
</dbReference>
<feature type="active site" evidence="9">
    <location>
        <position position="152"/>
    </location>
</feature>
<dbReference type="GO" id="GO:0004190">
    <property type="term" value="F:aspartic-type endopeptidase activity"/>
    <property type="evidence" value="ECO:0007669"/>
    <property type="project" value="UniProtKB-UniRule"/>
</dbReference>
<keyword evidence="5 9" id="KW-0064">Aspartyl protease</keyword>
<dbReference type="PANTHER" id="PTHR33695">
    <property type="entry name" value="LIPOPROTEIN SIGNAL PEPTIDASE"/>
    <property type="match status" value="1"/>
</dbReference>
<keyword evidence="13" id="KW-1185">Reference proteome</keyword>
<evidence type="ECO:0000313" key="12">
    <source>
        <dbReference type="EMBL" id="SDF56113.1"/>
    </source>
</evidence>
<dbReference type="AlphaFoldDB" id="A0A1G7M371"/>
<keyword evidence="8 9" id="KW-0472">Membrane</keyword>
<comment type="catalytic activity">
    <reaction evidence="9 10">
        <text>Release of signal peptides from bacterial membrane prolipoproteins. Hydrolyzes -Xaa-Yaa-Zaa-|-(S,diacylglyceryl)Cys-, in which Xaa is hydrophobic (preferably Leu), and Yaa (Ala or Ser) and Zaa (Gly or Ala) have small, neutral side chains.</text>
        <dbReference type="EC" id="3.4.23.36"/>
    </reaction>
</comment>
<evidence type="ECO:0000256" key="7">
    <source>
        <dbReference type="ARBA" id="ARBA00022989"/>
    </source>
</evidence>
<evidence type="ECO:0000256" key="3">
    <source>
        <dbReference type="ARBA" id="ARBA00022670"/>
    </source>
</evidence>
<dbReference type="STRING" id="1550231.SAMN05660662_2651"/>
<keyword evidence="6 9" id="KW-0378">Hydrolase</keyword>